<dbReference type="InterPro" id="IPR039793">
    <property type="entry name" value="UROS/Hem4"/>
</dbReference>
<keyword evidence="3" id="KW-1185">Reference proteome</keyword>
<evidence type="ECO:0000313" key="2">
    <source>
        <dbReference type="EMBL" id="MET7028879.1"/>
    </source>
</evidence>
<sequence length="228" mass="25231">MKTILSTKILSLAQKERLLNAGIAVVSYDAINIEFAEFSMDNSFQNLIFTSQNAVAAFLQNISKEKNVDIDSFSCFCVGEKTASLLEENGLKVLEKANYGAELAEILVKTYKNDSFLFFCGNLRRDELPDRLRENNIPCKEITAYATRLNPKKFDRHFDGVLFFSPSGVESYLTANTIGNSTAFCIGTTTAAAVEALTDTIVIANKPTIENVLVQVIKTFNNRPLESA</sequence>
<dbReference type="Proteomes" id="UP001549773">
    <property type="component" value="Unassembled WGS sequence"/>
</dbReference>
<name>A0ABV2TUC7_9FLAO</name>
<evidence type="ECO:0000259" key="1">
    <source>
        <dbReference type="Pfam" id="PF02602"/>
    </source>
</evidence>
<dbReference type="GO" id="GO:0004852">
    <property type="term" value="F:uroporphyrinogen-III synthase activity"/>
    <property type="evidence" value="ECO:0007669"/>
    <property type="project" value="UniProtKB-EC"/>
</dbReference>
<reference evidence="2 3" key="1">
    <citation type="submission" date="2024-07" db="EMBL/GenBank/DDBJ databases">
        <title>The genome sequence of type strain Sediminicola luteus GDMCC 1.2596T.</title>
        <authorList>
            <person name="Liu Y."/>
        </authorList>
    </citation>
    <scope>NUCLEOTIDE SEQUENCE [LARGE SCALE GENOMIC DNA]</scope>
    <source>
        <strain evidence="2 3">GDMCC 1.2596</strain>
    </source>
</reference>
<proteinExistence type="predicted"/>
<dbReference type="Gene3D" id="3.40.50.10090">
    <property type="match status" value="2"/>
</dbReference>
<evidence type="ECO:0000313" key="3">
    <source>
        <dbReference type="Proteomes" id="UP001549773"/>
    </source>
</evidence>
<accession>A0ABV2TUC7</accession>
<organism evidence="2 3">
    <name type="scientific">Sediminicola luteus</name>
    <dbReference type="NCBI Taxonomy" id="319238"/>
    <lineage>
        <taxon>Bacteria</taxon>
        <taxon>Pseudomonadati</taxon>
        <taxon>Bacteroidota</taxon>
        <taxon>Flavobacteriia</taxon>
        <taxon>Flavobacteriales</taxon>
        <taxon>Flavobacteriaceae</taxon>
        <taxon>Sediminicola</taxon>
    </lineage>
</organism>
<feature type="domain" description="Tetrapyrrole biosynthesis uroporphyrinogen III synthase" evidence="1">
    <location>
        <begin position="16"/>
        <end position="211"/>
    </location>
</feature>
<comment type="caution">
    <text evidence="2">The sequence shown here is derived from an EMBL/GenBank/DDBJ whole genome shotgun (WGS) entry which is preliminary data.</text>
</comment>
<dbReference type="InterPro" id="IPR036108">
    <property type="entry name" value="4pyrrol_syn_uPrphyn_synt_sf"/>
</dbReference>
<dbReference type="CDD" id="cd06578">
    <property type="entry name" value="HemD"/>
    <property type="match status" value="1"/>
</dbReference>
<gene>
    <name evidence="2" type="ORF">ABXZ32_05710</name>
</gene>
<dbReference type="SUPFAM" id="SSF69618">
    <property type="entry name" value="HemD-like"/>
    <property type="match status" value="1"/>
</dbReference>
<dbReference type="RefSeq" id="WP_354617707.1">
    <property type="nucleotide sequence ID" value="NZ_JBEWYP010000002.1"/>
</dbReference>
<dbReference type="PANTHER" id="PTHR12390">
    <property type="entry name" value="UROPORPHYRINOGEN III SYNTHASE"/>
    <property type="match status" value="1"/>
</dbReference>
<dbReference type="EMBL" id="JBEWYP010000002">
    <property type="protein sequence ID" value="MET7028879.1"/>
    <property type="molecule type" value="Genomic_DNA"/>
</dbReference>
<dbReference type="PANTHER" id="PTHR12390:SF0">
    <property type="entry name" value="UROPORPHYRINOGEN-III SYNTHASE"/>
    <property type="match status" value="1"/>
</dbReference>
<dbReference type="EC" id="4.2.1.75" evidence="2"/>
<dbReference type="Pfam" id="PF02602">
    <property type="entry name" value="HEM4"/>
    <property type="match status" value="1"/>
</dbReference>
<protein>
    <submittedName>
        <fullName evidence="2">Uroporphyrinogen-III synthase</fullName>
        <ecNumber evidence="2">4.2.1.75</ecNumber>
    </submittedName>
</protein>
<keyword evidence="2" id="KW-0456">Lyase</keyword>
<dbReference type="InterPro" id="IPR003754">
    <property type="entry name" value="4pyrrol_synth_uPrphyn_synth"/>
</dbReference>